<keyword evidence="4 6" id="KW-0808">Transferase</keyword>
<dbReference type="SUPFAM" id="SSF53335">
    <property type="entry name" value="S-adenosyl-L-methionine-dependent methyltransferases"/>
    <property type="match status" value="1"/>
</dbReference>
<dbReference type="Gene3D" id="3.40.50.150">
    <property type="entry name" value="Vaccinia Virus protein VP39"/>
    <property type="match status" value="1"/>
</dbReference>
<comment type="function">
    <text evidence="6">Specifically methylates the adenine in position 1618 of 23S rRNA.</text>
</comment>
<dbReference type="RefSeq" id="WP_207902631.1">
    <property type="nucleotide sequence ID" value="NZ_SLZR01000002.1"/>
</dbReference>
<dbReference type="InterPro" id="IPR029063">
    <property type="entry name" value="SAM-dependent_MTases_sf"/>
</dbReference>
<comment type="subcellular location">
    <subcellularLocation>
        <location evidence="6">Cytoplasm</location>
    </subcellularLocation>
</comment>
<dbReference type="Proteomes" id="UP000295793">
    <property type="component" value="Unassembled WGS sequence"/>
</dbReference>
<evidence type="ECO:0000256" key="1">
    <source>
        <dbReference type="ARBA" id="ARBA00022490"/>
    </source>
</evidence>
<accession>A0A4R3IC02</accession>
<keyword evidence="2 6" id="KW-0698">rRNA processing</keyword>
<proteinExistence type="inferred from homology"/>
<dbReference type="InterPro" id="IPR010286">
    <property type="entry name" value="METTL16/RlmF"/>
</dbReference>
<dbReference type="GO" id="GO:0070475">
    <property type="term" value="P:rRNA base methylation"/>
    <property type="evidence" value="ECO:0007669"/>
    <property type="project" value="TreeGrafter"/>
</dbReference>
<dbReference type="EC" id="2.1.1.181" evidence="6"/>
<evidence type="ECO:0000313" key="8">
    <source>
        <dbReference type="EMBL" id="TCS43076.1"/>
    </source>
</evidence>
<dbReference type="NCBIfam" id="NF008725">
    <property type="entry name" value="PRK11727.1"/>
    <property type="match status" value="1"/>
</dbReference>
<evidence type="ECO:0000256" key="4">
    <source>
        <dbReference type="ARBA" id="ARBA00022679"/>
    </source>
</evidence>
<evidence type="ECO:0000256" key="5">
    <source>
        <dbReference type="ARBA" id="ARBA00022691"/>
    </source>
</evidence>
<dbReference type="EMBL" id="SLZR01000002">
    <property type="protein sequence ID" value="TCS43076.1"/>
    <property type="molecule type" value="Genomic_DNA"/>
</dbReference>
<dbReference type="GO" id="GO:0052907">
    <property type="term" value="F:23S rRNA (adenine(1618)-N(6))-methyltransferase activity"/>
    <property type="evidence" value="ECO:0007669"/>
    <property type="project" value="UniProtKB-EC"/>
</dbReference>
<comment type="similarity">
    <text evidence="6">Belongs to the methyltransferase superfamily. METTL16/RlmF family.</text>
</comment>
<keyword evidence="1 6" id="KW-0963">Cytoplasm</keyword>
<protein>
    <recommendedName>
        <fullName evidence="6">Ribosomal RNA large subunit methyltransferase F</fullName>
        <ecNumber evidence="6">2.1.1.181</ecNumber>
    </recommendedName>
    <alternativeName>
        <fullName evidence="6">23S rRNA mA1618 methyltransferase</fullName>
    </alternativeName>
    <alternativeName>
        <fullName evidence="6">rRNA adenine N-6-methyltransferase</fullName>
    </alternativeName>
</protein>
<evidence type="ECO:0000256" key="2">
    <source>
        <dbReference type="ARBA" id="ARBA00022552"/>
    </source>
</evidence>
<keyword evidence="3 6" id="KW-0489">Methyltransferase</keyword>
<dbReference type="GO" id="GO:0005737">
    <property type="term" value="C:cytoplasm"/>
    <property type="evidence" value="ECO:0007669"/>
    <property type="project" value="UniProtKB-SubCell"/>
</dbReference>
<dbReference type="Pfam" id="PF05971">
    <property type="entry name" value="Methyltransf_10"/>
    <property type="match status" value="1"/>
</dbReference>
<name>A0A4R3IC02_9GAMM</name>
<organism evidence="8 9">
    <name type="scientific">Reinekea marinisedimentorum</name>
    <dbReference type="NCBI Taxonomy" id="230495"/>
    <lineage>
        <taxon>Bacteria</taxon>
        <taxon>Pseudomonadati</taxon>
        <taxon>Pseudomonadota</taxon>
        <taxon>Gammaproteobacteria</taxon>
        <taxon>Oceanospirillales</taxon>
        <taxon>Saccharospirillaceae</taxon>
        <taxon>Reinekea</taxon>
    </lineage>
</organism>
<evidence type="ECO:0000256" key="3">
    <source>
        <dbReference type="ARBA" id="ARBA00022603"/>
    </source>
</evidence>
<dbReference type="PANTHER" id="PTHR13393">
    <property type="entry name" value="SAM-DEPENDENT METHYLTRANSFERASE"/>
    <property type="match status" value="1"/>
</dbReference>
<evidence type="ECO:0000256" key="7">
    <source>
        <dbReference type="SAM" id="MobiDB-lite"/>
    </source>
</evidence>
<dbReference type="PANTHER" id="PTHR13393:SF0">
    <property type="entry name" value="RNA N6-ADENOSINE-METHYLTRANSFERASE METTL16"/>
    <property type="match status" value="1"/>
</dbReference>
<dbReference type="HAMAP" id="MF_01848">
    <property type="entry name" value="23SrRNA_methyltr_F"/>
    <property type="match status" value="1"/>
</dbReference>
<comment type="caution">
    <text evidence="8">The sequence shown here is derived from an EMBL/GenBank/DDBJ whole genome shotgun (WGS) entry which is preliminary data.</text>
</comment>
<dbReference type="PIRSF" id="PIRSF029038">
    <property type="entry name" value="Mtase_YbiN_prd"/>
    <property type="match status" value="1"/>
</dbReference>
<sequence>MKSKGILHERNLHKGRYDLALLCKSHPPLAAHLTKNPRDELTIDFANPLSVLELNRALLKHYYGVSNWDIPPGYLCPPIPGRSDYVHYTADLLLQSANRKNFKGLNIRALDVGTGANLIYPIVGSQMYHWQFVASEVDPVSIENAAEIIAGNRNLQSSVSIRRQSDPKRIFDGVIQKEDYFQLTMCNPPFFKSQAEASSARMRKTRNLSRTKPGANTAVKPSANFGGSASELFCDGGELAFIKQMIRESAGYGSQVGWFTSLISNGANVSPLVKIVRAAGTLDHKVISMTQGNKSSRILAWTFKEPARLKELILL</sequence>
<dbReference type="InterPro" id="IPR016909">
    <property type="entry name" value="rRNA_lsu_MeTfrase_F"/>
</dbReference>
<dbReference type="AlphaFoldDB" id="A0A4R3IC02"/>
<evidence type="ECO:0000313" key="9">
    <source>
        <dbReference type="Proteomes" id="UP000295793"/>
    </source>
</evidence>
<feature type="region of interest" description="Disordered" evidence="7">
    <location>
        <begin position="201"/>
        <end position="221"/>
    </location>
</feature>
<gene>
    <name evidence="6" type="primary">rlmF</name>
    <name evidence="8" type="ORF">BCF53_10299</name>
</gene>
<evidence type="ECO:0000256" key="6">
    <source>
        <dbReference type="HAMAP-Rule" id="MF_01848"/>
    </source>
</evidence>
<keyword evidence="9" id="KW-1185">Reference proteome</keyword>
<comment type="catalytic activity">
    <reaction evidence="6">
        <text>adenosine(1618) in 23S rRNA + S-adenosyl-L-methionine = N(6)-methyladenosine(1618) in 23S rRNA + S-adenosyl-L-homocysteine + H(+)</text>
        <dbReference type="Rhea" id="RHEA:16497"/>
        <dbReference type="Rhea" id="RHEA-COMP:10229"/>
        <dbReference type="Rhea" id="RHEA-COMP:10231"/>
        <dbReference type="ChEBI" id="CHEBI:15378"/>
        <dbReference type="ChEBI" id="CHEBI:57856"/>
        <dbReference type="ChEBI" id="CHEBI:59789"/>
        <dbReference type="ChEBI" id="CHEBI:74411"/>
        <dbReference type="ChEBI" id="CHEBI:74449"/>
        <dbReference type="EC" id="2.1.1.181"/>
    </reaction>
</comment>
<reference evidence="8 9" key="1">
    <citation type="submission" date="2019-03" db="EMBL/GenBank/DDBJ databases">
        <title>Genomic Encyclopedia of Archaeal and Bacterial Type Strains, Phase II (KMG-II): from individual species to whole genera.</title>
        <authorList>
            <person name="Goeker M."/>
        </authorList>
    </citation>
    <scope>NUCLEOTIDE SEQUENCE [LARGE SCALE GENOMIC DNA]</scope>
    <source>
        <strain evidence="8 9">DSM 15388</strain>
    </source>
</reference>
<keyword evidence="5 6" id="KW-0949">S-adenosyl-L-methionine</keyword>